<proteinExistence type="predicted"/>
<evidence type="ECO:0000313" key="1">
    <source>
        <dbReference type="EMBL" id="ACV10297.1"/>
    </source>
</evidence>
<dbReference type="Proteomes" id="UP000002071">
    <property type="component" value="Chromosome"/>
</dbReference>
<name>C7NP06_HALUD</name>
<dbReference type="GeneID" id="54763346"/>
<dbReference type="KEGG" id="hut:Huta_0108"/>
<organism evidence="1 2">
    <name type="scientific">Halorhabdus utahensis (strain DSM 12940 / JCM 11049 / AX-2)</name>
    <dbReference type="NCBI Taxonomy" id="519442"/>
    <lineage>
        <taxon>Archaea</taxon>
        <taxon>Methanobacteriati</taxon>
        <taxon>Methanobacteriota</taxon>
        <taxon>Stenosarchaea group</taxon>
        <taxon>Halobacteria</taxon>
        <taxon>Halobacteriales</taxon>
        <taxon>Haloarculaceae</taxon>
        <taxon>Halorhabdus</taxon>
    </lineage>
</organism>
<protein>
    <submittedName>
        <fullName evidence="1">Uncharacterized protein</fullName>
    </submittedName>
</protein>
<dbReference type="EMBL" id="CP001687">
    <property type="protein sequence ID" value="ACV10297.1"/>
    <property type="molecule type" value="Genomic_DNA"/>
</dbReference>
<accession>C7NP06</accession>
<dbReference type="eggNOG" id="ENOG502N5F6">
    <property type="taxonomic scope" value="Archaea"/>
</dbReference>
<dbReference type="OrthoDB" id="275190at2157"/>
<sequence>MPIARKASKSCPRCSDDSDVWMFKKEEPKIIKEHYTCETCGHEWTEVRQD</sequence>
<gene>
    <name evidence="1" type="ordered locus">Huta_0108</name>
</gene>
<dbReference type="AlphaFoldDB" id="C7NP06"/>
<evidence type="ECO:0000313" key="2">
    <source>
        <dbReference type="Proteomes" id="UP000002071"/>
    </source>
</evidence>
<dbReference type="STRING" id="519442.Huta_0108"/>
<reference evidence="1 2" key="1">
    <citation type="journal article" date="2009" name="Stand. Genomic Sci.">
        <title>Complete genome sequence of Halorhabdus utahensis type strain (AX-2).</title>
        <authorList>
            <person name="Anderson I."/>
            <person name="Tindall B.J."/>
            <person name="Pomrenke H."/>
            <person name="Goker M."/>
            <person name="Lapidus A."/>
            <person name="Nolan M."/>
            <person name="Copeland A."/>
            <person name="Glavina Del Rio T."/>
            <person name="Chen F."/>
            <person name="Tice H."/>
            <person name="Cheng J.F."/>
            <person name="Lucas S."/>
            <person name="Chertkov O."/>
            <person name="Bruce D."/>
            <person name="Brettin T."/>
            <person name="Detter J.C."/>
            <person name="Han C."/>
            <person name="Goodwin L."/>
            <person name="Land M."/>
            <person name="Hauser L."/>
            <person name="Chang Y.J."/>
            <person name="Jeffries C.D."/>
            <person name="Pitluck S."/>
            <person name="Pati A."/>
            <person name="Mavromatis K."/>
            <person name="Ivanova N."/>
            <person name="Ovchinnikova G."/>
            <person name="Chen A."/>
            <person name="Palaniappan K."/>
            <person name="Chain P."/>
            <person name="Rohde M."/>
            <person name="Bristow J."/>
            <person name="Eisen J.A."/>
            <person name="Markowitz V."/>
            <person name="Hugenholtz P."/>
            <person name="Kyrpides N.C."/>
            <person name="Klenk H.P."/>
        </authorList>
    </citation>
    <scope>NUCLEOTIDE SEQUENCE [LARGE SCALE GENOMIC DNA]</scope>
    <source>
        <strain evidence="2">DSM 12940 / JCM 11049 / AX-2</strain>
    </source>
</reference>
<dbReference type="RefSeq" id="WP_012795174.1">
    <property type="nucleotide sequence ID" value="NC_013158.1"/>
</dbReference>
<keyword evidence="2" id="KW-1185">Reference proteome</keyword>
<dbReference type="HOGENOM" id="CLU_3113003_0_0_2"/>